<dbReference type="HAMAP" id="MF_00634">
    <property type="entry name" value="UPF0235"/>
    <property type="match status" value="1"/>
</dbReference>
<dbReference type="EMBL" id="SNXY01000012">
    <property type="protein sequence ID" value="TDP81470.1"/>
    <property type="molecule type" value="Genomic_DNA"/>
</dbReference>
<dbReference type="Proteomes" id="UP000294547">
    <property type="component" value="Unassembled WGS sequence"/>
</dbReference>
<dbReference type="Pfam" id="PF02594">
    <property type="entry name" value="DUF167"/>
    <property type="match status" value="1"/>
</dbReference>
<evidence type="ECO:0000256" key="2">
    <source>
        <dbReference type="HAMAP-Rule" id="MF_00634"/>
    </source>
</evidence>
<organism evidence="3 4">
    <name type="scientific">Oharaeibacter diazotrophicus</name>
    <dbReference type="NCBI Taxonomy" id="1920512"/>
    <lineage>
        <taxon>Bacteria</taxon>
        <taxon>Pseudomonadati</taxon>
        <taxon>Pseudomonadota</taxon>
        <taxon>Alphaproteobacteria</taxon>
        <taxon>Hyphomicrobiales</taxon>
        <taxon>Pleomorphomonadaceae</taxon>
        <taxon>Oharaeibacter</taxon>
    </lineage>
</organism>
<gene>
    <name evidence="3" type="ORF">EDD54_4340</name>
</gene>
<dbReference type="NCBIfam" id="TIGR00251">
    <property type="entry name" value="DUF167 family protein"/>
    <property type="match status" value="1"/>
</dbReference>
<dbReference type="SUPFAM" id="SSF69786">
    <property type="entry name" value="YggU-like"/>
    <property type="match status" value="1"/>
</dbReference>
<evidence type="ECO:0000313" key="4">
    <source>
        <dbReference type="Proteomes" id="UP000294547"/>
    </source>
</evidence>
<dbReference type="InterPro" id="IPR003746">
    <property type="entry name" value="DUF167"/>
</dbReference>
<evidence type="ECO:0000313" key="3">
    <source>
        <dbReference type="EMBL" id="TDP81470.1"/>
    </source>
</evidence>
<proteinExistence type="inferred from homology"/>
<name>A0A4R6R6B3_9HYPH</name>
<comment type="caution">
    <text evidence="3">The sequence shown here is derived from an EMBL/GenBank/DDBJ whole genome shotgun (WGS) entry which is preliminary data.</text>
</comment>
<dbReference type="SMART" id="SM01152">
    <property type="entry name" value="DUF167"/>
    <property type="match status" value="1"/>
</dbReference>
<evidence type="ECO:0000256" key="1">
    <source>
        <dbReference type="ARBA" id="ARBA00010364"/>
    </source>
</evidence>
<dbReference type="RefSeq" id="WP_126540649.1">
    <property type="nucleotide sequence ID" value="NZ_BSPM01000002.1"/>
</dbReference>
<accession>A0A4R6R6B3</accession>
<dbReference type="AlphaFoldDB" id="A0A4R6R6B3"/>
<dbReference type="InterPro" id="IPR036591">
    <property type="entry name" value="YggU-like_sf"/>
</dbReference>
<comment type="similarity">
    <text evidence="1 2">Belongs to the UPF0235 family.</text>
</comment>
<keyword evidence="4" id="KW-1185">Reference proteome</keyword>
<dbReference type="Gene3D" id="3.30.1200.10">
    <property type="entry name" value="YggU-like"/>
    <property type="match status" value="1"/>
</dbReference>
<reference evidence="3 4" key="1">
    <citation type="submission" date="2019-03" db="EMBL/GenBank/DDBJ databases">
        <title>Genomic Encyclopedia of Type Strains, Phase IV (KMG-IV): sequencing the most valuable type-strain genomes for metagenomic binning, comparative biology and taxonomic classification.</title>
        <authorList>
            <person name="Goeker M."/>
        </authorList>
    </citation>
    <scope>NUCLEOTIDE SEQUENCE [LARGE SCALE GENOMIC DNA]</scope>
    <source>
        <strain evidence="3 4">DSM 102969</strain>
    </source>
</reference>
<dbReference type="OrthoDB" id="9801972at2"/>
<protein>
    <recommendedName>
        <fullName evidence="2">UPF0235 protein EDD54_4340</fullName>
    </recommendedName>
</protein>
<sequence length="113" mass="11047">MSTPSRSDAGGPFRLDGADLLVDLRLTPRAGRDGFDGVKRLADGRAVVAARVRAVPEDGKANAAVELLVAGAAGLPKSAASVVAGATARVKTVRLTGGASAAATLKAAVGVGA</sequence>